<proteinExistence type="inferred from homology"/>
<reference evidence="8 9" key="1">
    <citation type="submission" date="2018-10" db="EMBL/GenBank/DDBJ databases">
        <title>Fifty Aureobasidium pullulans genomes reveal a recombining polyextremotolerant generalist.</title>
        <authorList>
            <person name="Gostincar C."/>
            <person name="Turk M."/>
            <person name="Zajc J."/>
            <person name="Gunde-Cimerman N."/>
        </authorList>
    </citation>
    <scope>NUCLEOTIDE SEQUENCE [LARGE SCALE GENOMIC DNA]</scope>
    <source>
        <strain evidence="8 9">EXF-9785</strain>
    </source>
</reference>
<dbReference type="SUPFAM" id="SSF117892">
    <property type="entry name" value="Band 7/SPFH domain"/>
    <property type="match status" value="1"/>
</dbReference>
<keyword evidence="4" id="KW-0472">Membrane</keyword>
<organism evidence="8 9">
    <name type="scientific">Aureobasidium pullulans</name>
    <name type="common">Black yeast</name>
    <name type="synonym">Pullularia pullulans</name>
    <dbReference type="NCBI Taxonomy" id="5580"/>
    <lineage>
        <taxon>Eukaryota</taxon>
        <taxon>Fungi</taxon>
        <taxon>Dikarya</taxon>
        <taxon>Ascomycota</taxon>
        <taxon>Pezizomycotina</taxon>
        <taxon>Dothideomycetes</taxon>
        <taxon>Dothideomycetidae</taxon>
        <taxon>Dothideales</taxon>
        <taxon>Saccotheciaceae</taxon>
        <taxon>Aureobasidium</taxon>
    </lineage>
</organism>
<comment type="subcellular location">
    <subcellularLocation>
        <location evidence="1">Cell membrane</location>
    </subcellularLocation>
</comment>
<dbReference type="PANTHER" id="PTHR13806">
    <property type="entry name" value="FLOTILLIN-RELATED"/>
    <property type="match status" value="1"/>
</dbReference>
<dbReference type="InterPro" id="IPR001107">
    <property type="entry name" value="Band_7"/>
</dbReference>
<dbReference type="GO" id="GO:0005886">
    <property type="term" value="C:plasma membrane"/>
    <property type="evidence" value="ECO:0007669"/>
    <property type="project" value="UniProtKB-SubCell"/>
</dbReference>
<accession>A0A4S9EU67</accession>
<evidence type="ECO:0000259" key="7">
    <source>
        <dbReference type="Pfam" id="PF01145"/>
    </source>
</evidence>
<keyword evidence="3" id="KW-1003">Cell membrane</keyword>
<evidence type="ECO:0000313" key="9">
    <source>
        <dbReference type="Proteomes" id="UP000308953"/>
    </source>
</evidence>
<dbReference type="AlphaFoldDB" id="A0A4S9EU67"/>
<dbReference type="EMBL" id="QZAV01000135">
    <property type="protein sequence ID" value="THX37303.1"/>
    <property type="molecule type" value="Genomic_DNA"/>
</dbReference>
<evidence type="ECO:0000256" key="3">
    <source>
        <dbReference type="ARBA" id="ARBA00022475"/>
    </source>
</evidence>
<dbReference type="InterPro" id="IPR036013">
    <property type="entry name" value="Band_7/SPFH_dom_sf"/>
</dbReference>
<evidence type="ECO:0000256" key="2">
    <source>
        <dbReference type="ARBA" id="ARBA00007161"/>
    </source>
</evidence>
<dbReference type="Proteomes" id="UP000308953">
    <property type="component" value="Unassembled WGS sequence"/>
</dbReference>
<evidence type="ECO:0000256" key="5">
    <source>
        <dbReference type="RuleBase" id="RU366054"/>
    </source>
</evidence>
<dbReference type="Gene3D" id="3.30.479.30">
    <property type="entry name" value="Band 7 domain"/>
    <property type="match status" value="1"/>
</dbReference>
<evidence type="ECO:0000256" key="1">
    <source>
        <dbReference type="ARBA" id="ARBA00004236"/>
    </source>
</evidence>
<feature type="domain" description="Band 7" evidence="7">
    <location>
        <begin position="40"/>
        <end position="191"/>
    </location>
</feature>
<name>A0A4S9EU67_AURPU</name>
<comment type="similarity">
    <text evidence="2 5">Belongs to the band 7/mec-2 family. Flotillin subfamily.</text>
</comment>
<dbReference type="InterPro" id="IPR027705">
    <property type="entry name" value="Flotillin_fam"/>
</dbReference>
<dbReference type="PANTHER" id="PTHR13806:SF31">
    <property type="entry name" value="FLOTILLIN-LIKE PROTEIN 1-RELATED"/>
    <property type="match status" value="1"/>
</dbReference>
<evidence type="ECO:0000313" key="8">
    <source>
        <dbReference type="EMBL" id="THX37303.1"/>
    </source>
</evidence>
<dbReference type="Pfam" id="PF01145">
    <property type="entry name" value="Band_7"/>
    <property type="match status" value="1"/>
</dbReference>
<feature type="coiled-coil region" evidence="6">
    <location>
        <begin position="273"/>
        <end position="300"/>
    </location>
</feature>
<evidence type="ECO:0000256" key="4">
    <source>
        <dbReference type="ARBA" id="ARBA00023136"/>
    </source>
</evidence>
<comment type="caution">
    <text evidence="8">The sequence shown here is derived from an EMBL/GenBank/DDBJ whole genome shotgun (WGS) entry which is preliminary data.</text>
</comment>
<sequence>MPDHYSLLLFIFTVPQIQLNLSQIHVTYSIKMVWGYHAAEPNSYLVITGAGVRGLKLTKKAMVFPFQKVTKISVTPFHFTTDLQAMTSEKLQVCLPAVFTIGPKDEEESLRKYAGLMTDSAADTVVAGREHIQAIIMGIVEGETRSIVSNITMKELFEKRTLYRKMVVDHVQSELTQFGLHIYNASIKELRDLPGSHYFEFQSKKAHEGYVFEDTESMSQEPPDGASTLNTDIGSIALRYVQIQVFFASWTHGMEGEIGEALNVGRTKQEIAKINANTAVQETERKIEKAIADSKFKSQEIDIERKLNIERIQAERAAELRDSDLQKGVQESKALMELERMRATTVTKAKVAKESAAQEADAQLYKARQAAEASAYQQSKTADLELYTAEKQAEGHFQRKKRETDAKYLQESKAADASLYRKQQDALGDFEIKKAEAEALYIRHEREAAGIIQLAGAYKELGNVLGGPAGVRDWMMLQNNIPVQLAQANAEAVRGLQPKINVWNTGSQDGGADSFAPIRNIMQSLPPLFSTIQDQTGMMPPAWLAQMPANATGGHGRNDSAHEFPLAVEKHKGINGA</sequence>
<evidence type="ECO:0000256" key="6">
    <source>
        <dbReference type="SAM" id="Coils"/>
    </source>
</evidence>
<keyword evidence="6" id="KW-0175">Coiled coil</keyword>
<dbReference type="CDD" id="cd03399">
    <property type="entry name" value="SPFH_flotillin"/>
    <property type="match status" value="1"/>
</dbReference>
<gene>
    <name evidence="8" type="ORF">D6D10_05988</name>
</gene>
<protein>
    <submittedName>
        <fullName evidence="8">Flotillin domain protein</fullName>
    </submittedName>
</protein>